<dbReference type="GO" id="GO:0005768">
    <property type="term" value="C:endosome"/>
    <property type="evidence" value="ECO:0007669"/>
    <property type="project" value="TreeGrafter"/>
</dbReference>
<dbReference type="AlphaFoldDB" id="A0A8J2T0D0"/>
<dbReference type="Pfam" id="PF04193">
    <property type="entry name" value="PQ-loop"/>
    <property type="match status" value="1"/>
</dbReference>
<reference evidence="7" key="1">
    <citation type="submission" date="2021-11" db="EMBL/GenBank/DDBJ databases">
        <authorList>
            <consortium name="Genoscope - CEA"/>
            <person name="William W."/>
        </authorList>
    </citation>
    <scope>NUCLEOTIDE SEQUENCE</scope>
</reference>
<dbReference type="InterPro" id="IPR006603">
    <property type="entry name" value="PQ-loop_rpt"/>
</dbReference>
<dbReference type="GO" id="GO:0005829">
    <property type="term" value="C:cytosol"/>
    <property type="evidence" value="ECO:0007669"/>
    <property type="project" value="GOC"/>
</dbReference>
<protein>
    <submittedName>
        <fullName evidence="7">Uncharacterized protein</fullName>
    </submittedName>
</protein>
<organism evidence="7 8">
    <name type="scientific">Pelagomonas calceolata</name>
    <dbReference type="NCBI Taxonomy" id="35677"/>
    <lineage>
        <taxon>Eukaryota</taxon>
        <taxon>Sar</taxon>
        <taxon>Stramenopiles</taxon>
        <taxon>Ochrophyta</taxon>
        <taxon>Pelagophyceae</taxon>
        <taxon>Pelagomonadales</taxon>
        <taxon>Pelagomonadaceae</taxon>
        <taxon>Pelagomonas</taxon>
    </lineage>
</organism>
<dbReference type="InterPro" id="IPR052241">
    <property type="entry name" value="SLC66/Scramblase_ANY1"/>
</dbReference>
<proteinExistence type="predicted"/>
<evidence type="ECO:0000256" key="1">
    <source>
        <dbReference type="ARBA" id="ARBA00004141"/>
    </source>
</evidence>
<dbReference type="GO" id="GO:0045332">
    <property type="term" value="P:phospholipid translocation"/>
    <property type="evidence" value="ECO:0007669"/>
    <property type="project" value="TreeGrafter"/>
</dbReference>
<keyword evidence="8" id="KW-1185">Reference proteome</keyword>
<dbReference type="Proteomes" id="UP000789595">
    <property type="component" value="Unassembled WGS sequence"/>
</dbReference>
<keyword evidence="4 6" id="KW-0472">Membrane</keyword>
<dbReference type="GO" id="GO:0042147">
    <property type="term" value="P:retrograde transport, endosome to Golgi"/>
    <property type="evidence" value="ECO:0007669"/>
    <property type="project" value="TreeGrafter"/>
</dbReference>
<accession>A0A8J2T0D0</accession>
<comment type="caution">
    <text evidence="7">The sequence shown here is derived from an EMBL/GenBank/DDBJ whole genome shotgun (WGS) entry which is preliminary data.</text>
</comment>
<keyword evidence="3 6" id="KW-1133">Transmembrane helix</keyword>
<name>A0A8J2T0D0_9STRA</name>
<feature type="transmembrane region" description="Helical" evidence="6">
    <location>
        <begin position="145"/>
        <end position="163"/>
    </location>
</feature>
<feature type="compositionally biased region" description="Basic and acidic residues" evidence="5">
    <location>
        <begin position="298"/>
        <end position="312"/>
    </location>
</feature>
<dbReference type="OrthoDB" id="292213at2759"/>
<evidence type="ECO:0000256" key="2">
    <source>
        <dbReference type="ARBA" id="ARBA00022692"/>
    </source>
</evidence>
<sequence length="322" mass="35023">MEAARRVVERVLRATYPFATYLPQYYLLQKTSKEGFAPATCLAALLARTLSIAAWANGAQPRDASAPAGGALGILVQLLLLDAVVQAKRKKAGRLAQKKRYGATTRQLGREVRAVIRAACRDRDRELATERFRKLWKAFWAWDELGPYVEVVVVFALYLIAASCLLRFRWWRTLLVTAAAAADAAAPVPQIVRIIRRRDAAGVSAFTILLRLAGGVVGARLGARPRFSVLQAGLDACLCVQLAWYSPPLTRVRGVISAALEPLAALARRGAQRLRAYRRRSYARVPTGEAPPAAPSQRLEEGSASPRRESPAKEAAAAGAGE</sequence>
<evidence type="ECO:0000313" key="7">
    <source>
        <dbReference type="EMBL" id="CAH0379722.1"/>
    </source>
</evidence>
<evidence type="ECO:0000256" key="5">
    <source>
        <dbReference type="SAM" id="MobiDB-lite"/>
    </source>
</evidence>
<evidence type="ECO:0000313" key="8">
    <source>
        <dbReference type="Proteomes" id="UP000789595"/>
    </source>
</evidence>
<dbReference type="EMBL" id="CAKKNE010000006">
    <property type="protein sequence ID" value="CAH0379722.1"/>
    <property type="molecule type" value="Genomic_DNA"/>
</dbReference>
<dbReference type="PANTHER" id="PTHR14856">
    <property type="entry name" value="PQ-LOOP REPEAT-CONTAINING PROTEIN 1-LIKE PROTEIN"/>
    <property type="match status" value="1"/>
</dbReference>
<dbReference type="GO" id="GO:0016020">
    <property type="term" value="C:membrane"/>
    <property type="evidence" value="ECO:0007669"/>
    <property type="project" value="UniProtKB-SubCell"/>
</dbReference>
<comment type="subcellular location">
    <subcellularLocation>
        <location evidence="1">Membrane</location>
        <topology evidence="1">Multi-pass membrane protein</topology>
    </subcellularLocation>
</comment>
<feature type="transmembrane region" description="Helical" evidence="6">
    <location>
        <begin position="200"/>
        <end position="221"/>
    </location>
</feature>
<gene>
    <name evidence="7" type="ORF">PECAL_6P13560</name>
</gene>
<dbReference type="GO" id="GO:0005802">
    <property type="term" value="C:trans-Golgi network"/>
    <property type="evidence" value="ECO:0007669"/>
    <property type="project" value="TreeGrafter"/>
</dbReference>
<dbReference type="PANTHER" id="PTHR14856:SF9">
    <property type="entry name" value="PQ-LOOP REPEAT-CONTAINING PROTEIN 1"/>
    <property type="match status" value="1"/>
</dbReference>
<evidence type="ECO:0000256" key="6">
    <source>
        <dbReference type="SAM" id="Phobius"/>
    </source>
</evidence>
<feature type="region of interest" description="Disordered" evidence="5">
    <location>
        <begin position="282"/>
        <end position="322"/>
    </location>
</feature>
<feature type="compositionally biased region" description="Low complexity" evidence="5">
    <location>
        <begin position="313"/>
        <end position="322"/>
    </location>
</feature>
<keyword evidence="2 6" id="KW-0812">Transmembrane</keyword>
<evidence type="ECO:0000256" key="4">
    <source>
        <dbReference type="ARBA" id="ARBA00023136"/>
    </source>
</evidence>
<evidence type="ECO:0000256" key="3">
    <source>
        <dbReference type="ARBA" id="ARBA00022989"/>
    </source>
</evidence>